<dbReference type="InterPro" id="IPR006913">
    <property type="entry name" value="CENP-V/GFA"/>
</dbReference>
<keyword evidence="2" id="KW-0479">Metal-binding</keyword>
<reference evidence="6" key="1">
    <citation type="journal article" date="2014" name="Int. J. Syst. Evol. Microbiol.">
        <title>Complete genome sequence of Corynebacterium casei LMG S-19264T (=DSM 44701T), isolated from a smear-ripened cheese.</title>
        <authorList>
            <consortium name="US DOE Joint Genome Institute (JGI-PGF)"/>
            <person name="Walter F."/>
            <person name="Albersmeier A."/>
            <person name="Kalinowski J."/>
            <person name="Ruckert C."/>
        </authorList>
    </citation>
    <scope>NUCLEOTIDE SEQUENCE</scope>
    <source>
        <strain evidence="6">CGMCC 1.15367</strain>
    </source>
</reference>
<feature type="domain" description="CENP-V/GFA" evidence="5">
    <location>
        <begin position="5"/>
        <end position="117"/>
    </location>
</feature>
<keyword evidence="4" id="KW-0456">Lyase</keyword>
<gene>
    <name evidence="6" type="ORF">GCM10011390_03550</name>
</gene>
<dbReference type="GO" id="GO:0046872">
    <property type="term" value="F:metal ion binding"/>
    <property type="evidence" value="ECO:0007669"/>
    <property type="project" value="UniProtKB-KW"/>
</dbReference>
<reference evidence="6" key="2">
    <citation type="submission" date="2020-09" db="EMBL/GenBank/DDBJ databases">
        <authorList>
            <person name="Sun Q."/>
            <person name="Zhou Y."/>
        </authorList>
    </citation>
    <scope>NUCLEOTIDE SEQUENCE</scope>
    <source>
        <strain evidence="6">CGMCC 1.15367</strain>
    </source>
</reference>
<dbReference type="PANTHER" id="PTHR33337:SF40">
    <property type="entry name" value="CENP-V_GFA DOMAIN-CONTAINING PROTEIN-RELATED"/>
    <property type="match status" value="1"/>
</dbReference>
<dbReference type="PANTHER" id="PTHR33337">
    <property type="entry name" value="GFA DOMAIN-CONTAINING PROTEIN"/>
    <property type="match status" value="1"/>
</dbReference>
<organism evidence="6 7">
    <name type="scientific">Aureimonas endophytica</name>
    <dbReference type="NCBI Taxonomy" id="2027858"/>
    <lineage>
        <taxon>Bacteria</taxon>
        <taxon>Pseudomonadati</taxon>
        <taxon>Pseudomonadota</taxon>
        <taxon>Alphaproteobacteria</taxon>
        <taxon>Hyphomicrobiales</taxon>
        <taxon>Aurantimonadaceae</taxon>
        <taxon>Aureimonas</taxon>
    </lineage>
</organism>
<evidence type="ECO:0000259" key="5">
    <source>
        <dbReference type="PROSITE" id="PS51891"/>
    </source>
</evidence>
<comment type="similarity">
    <text evidence="1">Belongs to the Gfa family.</text>
</comment>
<evidence type="ECO:0000256" key="2">
    <source>
        <dbReference type="ARBA" id="ARBA00022723"/>
    </source>
</evidence>
<comment type="caution">
    <text evidence="6">The sequence shown here is derived from an EMBL/GenBank/DDBJ whole genome shotgun (WGS) entry which is preliminary data.</text>
</comment>
<dbReference type="SUPFAM" id="SSF51316">
    <property type="entry name" value="Mss4-like"/>
    <property type="match status" value="1"/>
</dbReference>
<keyword evidence="7" id="KW-1185">Reference proteome</keyword>
<protein>
    <submittedName>
        <fullName evidence="6">Aldehyde-activating protein</fullName>
    </submittedName>
</protein>
<keyword evidence="3" id="KW-0862">Zinc</keyword>
<dbReference type="Gene3D" id="3.90.1590.10">
    <property type="entry name" value="glutathione-dependent formaldehyde- activating enzyme (gfa)"/>
    <property type="match status" value="1"/>
</dbReference>
<dbReference type="InterPro" id="IPR011057">
    <property type="entry name" value="Mss4-like_sf"/>
</dbReference>
<dbReference type="Proteomes" id="UP000644699">
    <property type="component" value="Unassembled WGS sequence"/>
</dbReference>
<dbReference type="EMBL" id="BMIQ01000001">
    <property type="protein sequence ID" value="GGD88070.1"/>
    <property type="molecule type" value="Genomic_DNA"/>
</dbReference>
<evidence type="ECO:0000256" key="3">
    <source>
        <dbReference type="ARBA" id="ARBA00022833"/>
    </source>
</evidence>
<sequence length="139" mass="15284">MSETLSGGCLCGAVRFGARLAKREMGVCHCGMCRRWSGGVFMAVEVEHLDIADETKLGVYRSSDYGERVFCVVCGSSLFWRMQDGSTTVVSYQAFDRTADFSFETEIFIDEKPAAYEFANHTKKMTGAQFVAAITGGEV</sequence>
<evidence type="ECO:0000256" key="4">
    <source>
        <dbReference type="ARBA" id="ARBA00023239"/>
    </source>
</evidence>
<dbReference type="Pfam" id="PF04828">
    <property type="entry name" value="GFA"/>
    <property type="match status" value="1"/>
</dbReference>
<accession>A0A916ZD79</accession>
<name>A0A916ZD79_9HYPH</name>
<dbReference type="GO" id="GO:0016846">
    <property type="term" value="F:carbon-sulfur lyase activity"/>
    <property type="evidence" value="ECO:0007669"/>
    <property type="project" value="InterPro"/>
</dbReference>
<dbReference type="PROSITE" id="PS51891">
    <property type="entry name" value="CENP_V_GFA"/>
    <property type="match status" value="1"/>
</dbReference>
<evidence type="ECO:0000313" key="7">
    <source>
        <dbReference type="Proteomes" id="UP000644699"/>
    </source>
</evidence>
<proteinExistence type="inferred from homology"/>
<evidence type="ECO:0000313" key="6">
    <source>
        <dbReference type="EMBL" id="GGD88070.1"/>
    </source>
</evidence>
<dbReference type="AlphaFoldDB" id="A0A916ZD79"/>
<dbReference type="RefSeq" id="WP_188906503.1">
    <property type="nucleotide sequence ID" value="NZ_BMIQ01000001.1"/>
</dbReference>
<evidence type="ECO:0000256" key="1">
    <source>
        <dbReference type="ARBA" id="ARBA00005495"/>
    </source>
</evidence>